<name>A0ACC0WGX4_9STRA</name>
<organism evidence="1 2">
    <name type="scientific">Peronosclerospora sorghi</name>
    <dbReference type="NCBI Taxonomy" id="230839"/>
    <lineage>
        <taxon>Eukaryota</taxon>
        <taxon>Sar</taxon>
        <taxon>Stramenopiles</taxon>
        <taxon>Oomycota</taxon>
        <taxon>Peronosporomycetes</taxon>
        <taxon>Peronosporales</taxon>
        <taxon>Peronosporaceae</taxon>
        <taxon>Peronosclerospora</taxon>
    </lineage>
</organism>
<protein>
    <submittedName>
        <fullName evidence="1">Uncharacterized protein</fullName>
    </submittedName>
</protein>
<accession>A0ACC0WGX4</accession>
<dbReference type="EMBL" id="CM047592">
    <property type="protein sequence ID" value="KAI9917338.1"/>
    <property type="molecule type" value="Genomic_DNA"/>
</dbReference>
<gene>
    <name evidence="1" type="ORF">PsorP6_013261</name>
</gene>
<evidence type="ECO:0000313" key="2">
    <source>
        <dbReference type="Proteomes" id="UP001163321"/>
    </source>
</evidence>
<comment type="caution">
    <text evidence="1">The sequence shown here is derived from an EMBL/GenBank/DDBJ whole genome shotgun (WGS) entry which is preliminary data.</text>
</comment>
<dbReference type="Proteomes" id="UP001163321">
    <property type="component" value="Chromosome 13"/>
</dbReference>
<keyword evidence="2" id="KW-1185">Reference proteome</keyword>
<evidence type="ECO:0000313" key="1">
    <source>
        <dbReference type="EMBL" id="KAI9917338.1"/>
    </source>
</evidence>
<reference evidence="1 2" key="1">
    <citation type="journal article" date="2022" name="bioRxiv">
        <title>The genome of the oomycete Peronosclerospora sorghi, a cosmopolitan pathogen of maize and sorghum, is inflated with dispersed pseudogenes.</title>
        <authorList>
            <person name="Fletcher K."/>
            <person name="Martin F."/>
            <person name="Isakeit T."/>
            <person name="Cavanaugh K."/>
            <person name="Magill C."/>
            <person name="Michelmore R."/>
        </authorList>
    </citation>
    <scope>NUCLEOTIDE SEQUENCE [LARGE SCALE GENOMIC DNA]</scope>
    <source>
        <strain evidence="1">P6</strain>
    </source>
</reference>
<sequence length="158" mass="17156">MKVEYQSFGPSVQDAREQSTKMKMKGSVGHGSKLIVPNVKMDRSTDSLRALIDTDIADSSGDILASDCTTRSQSESVESSDEGLVLSQVKTPQSKLEEVAMSESVQLTCRDPSSGKGSSATRTPEQGMRRSLSLTKVASNAMMLRENGMSMHLHTILW</sequence>
<proteinExistence type="predicted"/>